<reference evidence="2 3" key="1">
    <citation type="submission" date="2017-08" db="EMBL/GenBank/DDBJ databases">
        <authorList>
            <person name="de Groot N.N."/>
        </authorList>
    </citation>
    <scope>NUCLEOTIDE SEQUENCE [LARGE SCALE GENOMIC DNA]</scope>
    <source>
        <strain evidence="2 3">USBA 352</strain>
    </source>
</reference>
<dbReference type="InterPro" id="IPR036527">
    <property type="entry name" value="SCP2_sterol-bd_dom_sf"/>
</dbReference>
<dbReference type="AlphaFoldDB" id="A0A285RPZ2"/>
<dbReference type="Pfam" id="PF02036">
    <property type="entry name" value="SCP2"/>
    <property type="match status" value="1"/>
</dbReference>
<dbReference type="InterPro" id="IPR003033">
    <property type="entry name" value="SCP2_sterol-bd_dom"/>
</dbReference>
<accession>A0A285RPZ2</accession>
<evidence type="ECO:0000313" key="2">
    <source>
        <dbReference type="EMBL" id="SOB96120.1"/>
    </source>
</evidence>
<dbReference type="Proteomes" id="UP000219331">
    <property type="component" value="Unassembled WGS sequence"/>
</dbReference>
<dbReference type="SUPFAM" id="SSF55718">
    <property type="entry name" value="SCP-like"/>
    <property type="match status" value="1"/>
</dbReference>
<dbReference type="Gene3D" id="3.30.1050.10">
    <property type="entry name" value="SCP2 sterol-binding domain"/>
    <property type="match status" value="1"/>
</dbReference>
<dbReference type="EMBL" id="OBML01000002">
    <property type="protein sequence ID" value="SOB96120.1"/>
    <property type="molecule type" value="Genomic_DNA"/>
</dbReference>
<name>A0A285RPZ2_9HYPH</name>
<keyword evidence="3" id="KW-1185">Reference proteome</keyword>
<dbReference type="STRING" id="538381.GCA_001696535_03391"/>
<organism evidence="2 3">
    <name type="scientific">Stappia indica</name>
    <dbReference type="NCBI Taxonomy" id="538381"/>
    <lineage>
        <taxon>Bacteria</taxon>
        <taxon>Pseudomonadati</taxon>
        <taxon>Pseudomonadota</taxon>
        <taxon>Alphaproteobacteria</taxon>
        <taxon>Hyphomicrobiales</taxon>
        <taxon>Stappiaceae</taxon>
        <taxon>Stappia</taxon>
    </lineage>
</organism>
<protein>
    <submittedName>
        <fullName evidence="2">Predicted lipid carrier protein YhbT, contains SCP2 domain</fullName>
    </submittedName>
</protein>
<proteinExistence type="predicted"/>
<feature type="domain" description="SCP2" evidence="1">
    <location>
        <begin position="57"/>
        <end position="153"/>
    </location>
</feature>
<sequence>MVRGTRPLPPERPMPQALADPLEHRAIPKMPALLALGIRLAPHGPADLLLTQVTRRILARHAGLLERLGPYRRTRFVVTASDVPLSFLLDLARDTPAVSLHREPPAADARITGSLAALVGLVHGVWDGDALFFSRDLTVEGDTSAVLALRNAIDDAELDIGAELAGLTGPLSGVAARAIARLEAATGVPLTRARGVR</sequence>
<gene>
    <name evidence="2" type="ORF">SAMN05421512_102116</name>
</gene>
<evidence type="ECO:0000259" key="1">
    <source>
        <dbReference type="Pfam" id="PF02036"/>
    </source>
</evidence>
<evidence type="ECO:0000313" key="3">
    <source>
        <dbReference type="Proteomes" id="UP000219331"/>
    </source>
</evidence>